<evidence type="ECO:0000259" key="18">
    <source>
        <dbReference type="PROSITE" id="PS50011"/>
    </source>
</evidence>
<comment type="pathway">
    <text evidence="1">Cell wall biogenesis; peptidoglycan biosynthesis.</text>
</comment>
<dbReference type="InterPro" id="IPR038063">
    <property type="entry name" value="Transpep_catalytic_dom"/>
</dbReference>
<dbReference type="InterPro" id="IPR005490">
    <property type="entry name" value="LD_TPept_cat_dom"/>
</dbReference>
<evidence type="ECO:0000256" key="6">
    <source>
        <dbReference type="ARBA" id="ARBA00022777"/>
    </source>
</evidence>
<evidence type="ECO:0000259" key="19">
    <source>
        <dbReference type="PROSITE" id="PS50908"/>
    </source>
</evidence>
<dbReference type="GO" id="GO:0071555">
    <property type="term" value="P:cell wall organization"/>
    <property type="evidence" value="ECO:0007669"/>
    <property type="project" value="UniProtKB-KW"/>
</dbReference>
<dbReference type="FunFam" id="3.40.50.800:FF:000012">
    <property type="entry name" value="Histidine--tRNA ligase, cytoplasmic"/>
    <property type="match status" value="1"/>
</dbReference>
<dbReference type="GO" id="GO:0007165">
    <property type="term" value="P:signal transduction"/>
    <property type="evidence" value="ECO:0007669"/>
    <property type="project" value="UniProtKB-ARBA"/>
</dbReference>
<dbReference type="InterPro" id="IPR000719">
    <property type="entry name" value="Prot_kinase_dom"/>
</dbReference>
<dbReference type="PROSITE" id="PS00107">
    <property type="entry name" value="PROTEIN_KINASE_ATP"/>
    <property type="match status" value="1"/>
</dbReference>
<feature type="signal peptide" evidence="17">
    <location>
        <begin position="1"/>
        <end position="23"/>
    </location>
</feature>
<keyword evidence="8" id="KW-0648">Protein biosynthesis</keyword>
<dbReference type="InterPro" id="IPR008271">
    <property type="entry name" value="Ser/Thr_kinase_AS"/>
</dbReference>
<feature type="region of interest" description="Disordered" evidence="16">
    <location>
        <begin position="1294"/>
        <end position="1325"/>
    </location>
</feature>
<keyword evidence="10" id="KW-0573">Peptidoglycan synthesis</keyword>
<dbReference type="InParanoid" id="D3BSM1"/>
<evidence type="ECO:0000256" key="12">
    <source>
        <dbReference type="ARBA" id="ARBA00037982"/>
    </source>
</evidence>
<feature type="binding site" evidence="15">
    <location>
        <position position="1198"/>
    </location>
    <ligand>
        <name>ATP</name>
        <dbReference type="ChEBI" id="CHEBI:30616"/>
    </ligand>
</feature>
<dbReference type="Pfam" id="PF01471">
    <property type="entry name" value="PG_binding_1"/>
    <property type="match status" value="1"/>
</dbReference>
<evidence type="ECO:0000256" key="13">
    <source>
        <dbReference type="ARBA" id="ARBA00047899"/>
    </source>
</evidence>
<evidence type="ECO:0000313" key="20">
    <source>
        <dbReference type="EMBL" id="EFA75486.1"/>
    </source>
</evidence>
<dbReference type="CDD" id="cd14046">
    <property type="entry name" value="STKc_EIF2AK4_GCN2_rpt2"/>
    <property type="match status" value="1"/>
</dbReference>
<keyword evidence="4" id="KW-0808">Transferase</keyword>
<feature type="domain" description="RWD" evidence="19">
    <location>
        <begin position="315"/>
        <end position="420"/>
    </location>
</feature>
<dbReference type="Pfam" id="PF05773">
    <property type="entry name" value="RWD"/>
    <property type="match status" value="1"/>
</dbReference>
<evidence type="ECO:0000256" key="17">
    <source>
        <dbReference type="SAM" id="SignalP"/>
    </source>
</evidence>
<dbReference type="Pfam" id="PF00069">
    <property type="entry name" value="Pkinase"/>
    <property type="match status" value="3"/>
</dbReference>
<evidence type="ECO:0000256" key="3">
    <source>
        <dbReference type="ARBA" id="ARBA00022527"/>
    </source>
</evidence>
<comment type="similarity">
    <text evidence="12">Belongs to the protein kinase superfamily. Ser/Thr protein kinase family. GCN2 subfamily.</text>
</comment>
<feature type="region of interest" description="Disordered" evidence="16">
    <location>
        <begin position="1432"/>
        <end position="1451"/>
    </location>
</feature>
<dbReference type="InterPro" id="IPR036366">
    <property type="entry name" value="PGBDSf"/>
</dbReference>
<feature type="compositionally biased region" description="Acidic residues" evidence="16">
    <location>
        <begin position="454"/>
        <end position="480"/>
    </location>
</feature>
<feature type="compositionally biased region" description="Low complexity" evidence="16">
    <location>
        <begin position="992"/>
        <end position="1007"/>
    </location>
</feature>
<dbReference type="InterPro" id="IPR050339">
    <property type="entry name" value="CC_SR_Kinase"/>
</dbReference>
<evidence type="ECO:0000313" key="21">
    <source>
        <dbReference type="Proteomes" id="UP000001396"/>
    </source>
</evidence>
<dbReference type="FunCoup" id="D3BSM1">
    <property type="interactions" value="508"/>
</dbReference>
<evidence type="ECO:0000256" key="2">
    <source>
        <dbReference type="ARBA" id="ARBA00012513"/>
    </source>
</evidence>
<dbReference type="Gene3D" id="3.40.50.800">
    <property type="entry name" value="Anticodon-binding domain"/>
    <property type="match status" value="1"/>
</dbReference>
<dbReference type="Pfam" id="PF12745">
    <property type="entry name" value="HGTP_anticodon2"/>
    <property type="match status" value="1"/>
</dbReference>
<evidence type="ECO:0000256" key="5">
    <source>
        <dbReference type="ARBA" id="ARBA00022741"/>
    </source>
</evidence>
<dbReference type="InterPro" id="IPR017441">
    <property type="entry name" value="Protein_kinase_ATP_BS"/>
</dbReference>
<feature type="compositionally biased region" description="Acidic residues" evidence="16">
    <location>
        <begin position="1307"/>
        <end position="1320"/>
    </location>
</feature>
<dbReference type="InterPro" id="IPR002477">
    <property type="entry name" value="Peptidoglycan-bd-like"/>
</dbReference>
<evidence type="ECO:0000256" key="16">
    <source>
        <dbReference type="SAM" id="MobiDB-lite"/>
    </source>
</evidence>
<dbReference type="GO" id="GO:0005524">
    <property type="term" value="F:ATP binding"/>
    <property type="evidence" value="ECO:0007669"/>
    <property type="project" value="UniProtKB-UniRule"/>
</dbReference>
<dbReference type="SUPFAM" id="SSF56112">
    <property type="entry name" value="Protein kinase-like (PK-like)"/>
    <property type="match status" value="2"/>
</dbReference>
<dbReference type="GeneID" id="31366459"/>
<sequence>MNRLKLVFLNLVIIAFVATTTNAQDFPCPFSRELSIQTPPMTGDDVYILQNLLVRTVPNIPLTSAFDAITQAALIKFQSIYQLEESGIFDVTSANALLANNLEDGYKDNGQIPPGFLYKVYVPVHRDRSIETTATLFDANMNVLLNFTVKTLGQNDNSTGLPMNQLCGSGSTPTGLMTFDLNSPEPDPVSFGPYPINRAVEGLAGNAFIVISNIRDGILLHTGEWAGWNPSLPMPPSHGCIHSYPQYIDEIQTILTSKLGVYIRNNTYGELPYLHQPQVYLYNNIYLKLKSIKKKEMSKTILMTLNPKNEEAQNGEMLCLQSIYRDDFVMLPPDGVCQRFKITVIPHPTNQYQNYCSVKLCVTYTPNYPDTLPNIELEKVRGLSDDQIEELYILLEKKMIIGEVVIFELCQAIQEFLLQYNKETVSLHEEMIQRLKEHRLNSSSEIYNNSNYQDDIDDGVNNDEDDDYDNDRDNNSDIDDNNNNNNNNNNQDDDNDNDFENGHVNHHNHHHSNHHSHHHNQQFGVPSFLNMIRNGDFMLDNNNNNNKSMFGYGFDIGQSSNIGLENNMSIFEESHMNTASHLVSGRHDDQPSTNSDIPKIHWKLGSCLGRSDVDATYECINLDTNTKMICRQIPLDDNSNSNSNSYNDSNSNSNNNNSGSSSGSGSGNSSSNSIGSIQNQNNATSTTTSQNTNNQSIKRAYAIQKEVECMMHLSNPQLVRYLGAAIENNTLYIFQEHVGTDTLKAMIEKVGRIEESVVRKYTYQLLLSLLYLHSQHIPHRDVQSKNIFVDDATGHVLFTNYGGNSTKIFDHVDRSNNKNHLNFWNQNQKMLLSSNASTKYLLRREDFLNLGIVVLEMLTGRTISRSQLTSSGNSTIGNSSSSSIGSSSIGGSSGSNNNTGSGGFKRSFSSQSLNSSGGSNSSQNEFLKLYEGIALPENTSALAKEFLYIIFNSDANDKVKLEAGLLLKHPFISSHHSLSSSTPTMKPKENSNNNQHPNNNNHNQPLRNTTSSIAANIINPITSNISNITNNTITSPPTSTPITTTTTSNTTTTTSSAVITANKLINHQNILANSTSSTSNPLTISTSTNESTTDLNNSCAYSDNTPPSSPSMLASSTSQTPPIATGANNPQNGPTNILMGSPGATPAKQKPMSPNPYEFRFSRYRMDFEEIEMIGKGGFGIVVKSKNKLDGRYYAVKKIKTEGVSSDNQAEPLTNKLLREVTTLSRLHHQYVVRYYQAWIERTDSHSDDHDEMEDLSGDLETDASEDWLTQSINSRSLLSNTFTDQDIGLSYAATDDDGSYSNNIHEDDDDDDDDDDEDVSTNFNFNPRSRVLSNHIQKTIPTPAAKKKDTHTLYIQMDYCSKKTLRTLIDSIGGLSEEEIWRLFRQMVEGLNHIHSQGIIHRDLKPANIFIDDEDNVKIGDFGLATSGSQKSGFLTPQQQQQQQQSQVTDNSTMFDIEENEQSMTGGVGTPFYCCPEILQKTIRHYGVKVDIYSLGIILFEMCHPFQTQMERSNILRDLRNDIKFPPGFEALKPDHAQLIRSLIAKDPNDRPTTKELLESDLIPSRIEDDILKEAIKTIANPTLSLFNYLMEKLFGMSTDEHIVSRYLYTSNATLSNTHLLAREKTVTRLCNIFRNHGAIRIDTPILFPIDSTLPNKDLVAKFLDEGGNVSSSGYSPKELYECDFDIVGPPKTSYVSDAEILRTTVDIMEEFSKELGSNYIIKINHYSVLDGVLEVVNERSNYPDQYGHYTSKTEIIMAGGRYDRLINSFLPQATHQQICGVGVTIAIEKMVNSLMQYDQRQIKTKGAKTNSDLEVFVCSLGAPMLTEKLQVSTQLWAMNIKADYSPNEYSNVEDIFSYCKENGITWVIVLKERSYSTGMVKIRHIETRSESVISRKDLVDFILKAKKYRLMEPSAPLETQMIAMDTQSDLLNIQVTIQAGEENKGKLKKIEGSVKDCVNKMFKGFYQSKGTSIKVVAIDLSISIVKEFMDSGEATSKFTRVHKDKLLQLKNQVSKWKLIPFYVIYSYKDEKPLLITNS</sequence>
<dbReference type="Gene3D" id="3.30.930.10">
    <property type="entry name" value="Bira Bifunctional Protein, Domain 2"/>
    <property type="match status" value="2"/>
</dbReference>
<comment type="catalytic activity">
    <reaction evidence="13">
        <text>L-threonyl-[protein] + ATP = O-phospho-L-threonyl-[protein] + ADP + H(+)</text>
        <dbReference type="Rhea" id="RHEA:46608"/>
        <dbReference type="Rhea" id="RHEA-COMP:11060"/>
        <dbReference type="Rhea" id="RHEA-COMP:11605"/>
        <dbReference type="ChEBI" id="CHEBI:15378"/>
        <dbReference type="ChEBI" id="CHEBI:30013"/>
        <dbReference type="ChEBI" id="CHEBI:30616"/>
        <dbReference type="ChEBI" id="CHEBI:61977"/>
        <dbReference type="ChEBI" id="CHEBI:456216"/>
        <dbReference type="EC" id="2.7.11.1"/>
    </reaction>
</comment>
<dbReference type="SUPFAM" id="SSF55681">
    <property type="entry name" value="Class II aaRS and biotin synthetases"/>
    <property type="match status" value="1"/>
</dbReference>
<dbReference type="InterPro" id="IPR016135">
    <property type="entry name" value="UBQ-conjugating_enzyme/RWD"/>
</dbReference>
<evidence type="ECO:0000256" key="8">
    <source>
        <dbReference type="ARBA" id="ARBA00022917"/>
    </source>
</evidence>
<dbReference type="InterPro" id="IPR045864">
    <property type="entry name" value="aa-tRNA-synth_II/BPL/LPL"/>
</dbReference>
<dbReference type="GO" id="GO:0005829">
    <property type="term" value="C:cytosol"/>
    <property type="evidence" value="ECO:0007669"/>
    <property type="project" value="TreeGrafter"/>
</dbReference>
<dbReference type="SMART" id="SM00591">
    <property type="entry name" value="RWD"/>
    <property type="match status" value="1"/>
</dbReference>
<dbReference type="EMBL" id="ADBJ01000054">
    <property type="protein sequence ID" value="EFA75486.1"/>
    <property type="molecule type" value="Genomic_DNA"/>
</dbReference>
<feature type="compositionally biased region" description="Low complexity" evidence="16">
    <location>
        <begin position="869"/>
        <end position="899"/>
    </location>
</feature>
<dbReference type="SUPFAM" id="SSF52954">
    <property type="entry name" value="Class II aaRS ABD-related"/>
    <property type="match status" value="1"/>
</dbReference>
<evidence type="ECO:0000256" key="15">
    <source>
        <dbReference type="PROSITE-ProRule" id="PRU10141"/>
    </source>
</evidence>
<dbReference type="FunFam" id="3.10.110.10:FF:000050">
    <property type="entry name" value="eIF-2-alpha kinase GCN2"/>
    <property type="match status" value="1"/>
</dbReference>
<dbReference type="OMA" id="FEMCHPF"/>
<dbReference type="UniPathway" id="UPA00219"/>
<dbReference type="PANTHER" id="PTHR11042">
    <property type="entry name" value="EUKARYOTIC TRANSLATION INITIATION FACTOR 2-ALPHA KINASE EIF2-ALPHA KINASE -RELATED"/>
    <property type="match status" value="1"/>
</dbReference>
<dbReference type="Gene3D" id="1.10.510.10">
    <property type="entry name" value="Transferase(Phosphotransferase) domain 1"/>
    <property type="match status" value="2"/>
</dbReference>
<dbReference type="SUPFAM" id="SSF47090">
    <property type="entry name" value="PGBD-like"/>
    <property type="match status" value="1"/>
</dbReference>
<comment type="caution">
    <text evidence="20">The sequence shown here is derived from an EMBL/GenBank/DDBJ whole genome shotgun (WGS) entry which is preliminary data.</text>
</comment>
<dbReference type="GO" id="GO:0004694">
    <property type="term" value="F:eukaryotic translation initiation factor 2alpha kinase activity"/>
    <property type="evidence" value="ECO:0007669"/>
    <property type="project" value="TreeGrafter"/>
</dbReference>
<dbReference type="GO" id="GO:0003743">
    <property type="term" value="F:translation initiation factor activity"/>
    <property type="evidence" value="ECO:0007669"/>
    <property type="project" value="UniProtKB-KW"/>
</dbReference>
<dbReference type="InterPro" id="IPR006575">
    <property type="entry name" value="RWD_dom"/>
</dbReference>
<feature type="compositionally biased region" description="Low complexity" evidence="16">
    <location>
        <begin position="1439"/>
        <end position="1448"/>
    </location>
</feature>
<dbReference type="Gene3D" id="1.10.101.10">
    <property type="entry name" value="PGBD-like superfamily/PGBD"/>
    <property type="match status" value="1"/>
</dbReference>
<dbReference type="Gene3D" id="3.10.110.10">
    <property type="entry name" value="Ubiquitin Conjugating Enzyme"/>
    <property type="match status" value="1"/>
</dbReference>
<dbReference type="PANTHER" id="PTHR11042:SF188">
    <property type="entry name" value="SERINE_THREONINE-PROTEIN KINASE IFKA-RELATED"/>
    <property type="match status" value="1"/>
</dbReference>
<dbReference type="GO" id="GO:1990625">
    <property type="term" value="P:negative regulation of cytoplasmic translational initiation in response to stress"/>
    <property type="evidence" value="ECO:0007669"/>
    <property type="project" value="TreeGrafter"/>
</dbReference>
<feature type="compositionally biased region" description="Low complexity" evidence="16">
    <location>
        <begin position="1110"/>
        <end position="1120"/>
    </location>
</feature>
<keyword evidence="6 20" id="KW-0418">Kinase</keyword>
<evidence type="ECO:0000256" key="11">
    <source>
        <dbReference type="ARBA" id="ARBA00023316"/>
    </source>
</evidence>
<feature type="compositionally biased region" description="Basic residues" evidence="16">
    <location>
        <begin position="504"/>
        <end position="520"/>
    </location>
</feature>
<evidence type="ECO:0000256" key="4">
    <source>
        <dbReference type="ARBA" id="ARBA00022679"/>
    </source>
</evidence>
<dbReference type="SMART" id="SM00220">
    <property type="entry name" value="S_TKc"/>
    <property type="match status" value="2"/>
</dbReference>
<dbReference type="InterPro" id="IPR036621">
    <property type="entry name" value="Anticodon-bd_dom_sf"/>
</dbReference>
<feature type="compositionally biased region" description="Polar residues" evidence="16">
    <location>
        <begin position="1126"/>
        <end position="1135"/>
    </location>
</feature>
<reference evidence="20 21" key="1">
    <citation type="journal article" date="2011" name="Genome Res.">
        <title>Phylogeny-wide analysis of social amoeba genomes highlights ancient origins for complex intercellular communication.</title>
        <authorList>
            <person name="Heidel A.J."/>
            <person name="Lawal H.M."/>
            <person name="Felder M."/>
            <person name="Schilde C."/>
            <person name="Helps N.R."/>
            <person name="Tunggal B."/>
            <person name="Rivero F."/>
            <person name="John U."/>
            <person name="Schleicher M."/>
            <person name="Eichinger L."/>
            <person name="Platzer M."/>
            <person name="Noegel A.A."/>
            <person name="Schaap P."/>
            <person name="Gloeckner G."/>
        </authorList>
    </citation>
    <scope>NUCLEOTIDE SEQUENCE [LARGE SCALE GENOMIC DNA]</scope>
    <source>
        <strain evidence="21">ATCC 26659 / Pp 5 / PN500</strain>
    </source>
</reference>
<evidence type="ECO:0000256" key="9">
    <source>
        <dbReference type="ARBA" id="ARBA00022960"/>
    </source>
</evidence>
<keyword evidence="11" id="KW-0961">Cell wall biogenesis/degradation</keyword>
<dbReference type="Proteomes" id="UP000001396">
    <property type="component" value="Unassembled WGS sequence"/>
</dbReference>
<dbReference type="InterPro" id="IPR011009">
    <property type="entry name" value="Kinase-like_dom_sf"/>
</dbReference>
<dbReference type="RefSeq" id="XP_020427620.1">
    <property type="nucleotide sequence ID" value="XM_020581750.1"/>
</dbReference>
<feature type="region of interest" description="Disordered" evidence="16">
    <location>
        <begin position="1073"/>
        <end position="1154"/>
    </location>
</feature>
<dbReference type="CDD" id="cd16913">
    <property type="entry name" value="YkuD_like"/>
    <property type="match status" value="1"/>
</dbReference>
<feature type="region of interest" description="Disordered" evidence="16">
    <location>
        <begin position="975"/>
        <end position="1007"/>
    </location>
</feature>
<keyword evidence="3" id="KW-0723">Serine/threonine-protein kinase</keyword>
<dbReference type="STRING" id="670386.D3BSM1"/>
<keyword evidence="21" id="KW-1185">Reference proteome</keyword>
<feature type="chain" id="PRO_5003041545" description="non-specific serine/threonine protein kinase" evidence="17">
    <location>
        <begin position="24"/>
        <end position="2040"/>
    </location>
</feature>
<protein>
    <recommendedName>
        <fullName evidence="2">non-specific serine/threonine protein kinase</fullName>
        <ecNumber evidence="2">2.7.11.1</ecNumber>
    </recommendedName>
</protein>
<keyword evidence="7 15" id="KW-0067">ATP-binding</keyword>
<name>D3BSM1_HETP5</name>
<feature type="region of interest" description="Disordered" evidence="16">
    <location>
        <begin position="640"/>
        <end position="692"/>
    </location>
</feature>
<feature type="compositionally biased region" description="Low complexity" evidence="16">
    <location>
        <begin position="907"/>
        <end position="921"/>
    </location>
</feature>
<organism evidence="20 21">
    <name type="scientific">Heterostelium pallidum (strain ATCC 26659 / Pp 5 / PN500)</name>
    <name type="common">Cellular slime mold</name>
    <name type="synonym">Polysphondylium pallidum</name>
    <dbReference type="NCBI Taxonomy" id="670386"/>
    <lineage>
        <taxon>Eukaryota</taxon>
        <taxon>Amoebozoa</taxon>
        <taxon>Evosea</taxon>
        <taxon>Eumycetozoa</taxon>
        <taxon>Dictyostelia</taxon>
        <taxon>Acytosteliales</taxon>
        <taxon>Acytosteliaceae</taxon>
        <taxon>Heterostelium</taxon>
    </lineage>
</organism>
<dbReference type="SUPFAM" id="SSF141523">
    <property type="entry name" value="L,D-transpeptidase catalytic domain-like"/>
    <property type="match status" value="1"/>
</dbReference>
<evidence type="ECO:0000256" key="10">
    <source>
        <dbReference type="ARBA" id="ARBA00022984"/>
    </source>
</evidence>
<accession>D3BSM1</accession>
<dbReference type="GO" id="GO:0009893">
    <property type="term" value="P:positive regulation of metabolic process"/>
    <property type="evidence" value="ECO:0007669"/>
    <property type="project" value="UniProtKB-ARBA"/>
</dbReference>
<feature type="region of interest" description="Disordered" evidence="16">
    <location>
        <begin position="868"/>
        <end position="921"/>
    </location>
</feature>
<proteinExistence type="inferred from homology"/>
<feature type="domain" description="Protein kinase" evidence="18">
    <location>
        <begin position="1168"/>
        <end position="1564"/>
    </location>
</feature>
<keyword evidence="17" id="KW-0732">Signal</keyword>
<feature type="compositionally biased region" description="Low complexity" evidence="16">
    <location>
        <begin position="481"/>
        <end position="490"/>
    </location>
</feature>
<dbReference type="Gene3D" id="3.30.200.20">
    <property type="entry name" value="Phosphorylase Kinase, domain 1"/>
    <property type="match status" value="1"/>
</dbReference>
<feature type="region of interest" description="Disordered" evidence="16">
    <location>
        <begin position="444"/>
        <end position="522"/>
    </location>
</feature>
<evidence type="ECO:0000256" key="7">
    <source>
        <dbReference type="ARBA" id="ARBA00022840"/>
    </source>
</evidence>
<dbReference type="GO" id="GO:0005634">
    <property type="term" value="C:nucleus"/>
    <property type="evidence" value="ECO:0007669"/>
    <property type="project" value="TreeGrafter"/>
</dbReference>
<feature type="compositionally biased region" description="Polar residues" evidence="16">
    <location>
        <begin position="1073"/>
        <end position="1104"/>
    </location>
</feature>
<dbReference type="SUPFAM" id="SSF54495">
    <property type="entry name" value="UBC-like"/>
    <property type="match status" value="1"/>
</dbReference>
<keyword evidence="5 15" id="KW-0547">Nucleotide-binding</keyword>
<dbReference type="PROSITE" id="PS50908">
    <property type="entry name" value="RWD"/>
    <property type="match status" value="1"/>
</dbReference>
<dbReference type="EC" id="2.7.11.1" evidence="2"/>
<dbReference type="PROSITE" id="PS00108">
    <property type="entry name" value="PROTEIN_KINASE_ST"/>
    <property type="match status" value="1"/>
</dbReference>
<dbReference type="GO" id="GO:0008360">
    <property type="term" value="P:regulation of cell shape"/>
    <property type="evidence" value="ECO:0007669"/>
    <property type="project" value="UniProtKB-KW"/>
</dbReference>
<feature type="region of interest" description="Disordered" evidence="16">
    <location>
        <begin position="1028"/>
        <end position="1050"/>
    </location>
</feature>
<dbReference type="InterPro" id="IPR024435">
    <property type="entry name" value="HisRS-related_dom"/>
</dbReference>
<evidence type="ECO:0000256" key="1">
    <source>
        <dbReference type="ARBA" id="ARBA00004752"/>
    </source>
</evidence>
<dbReference type="InterPro" id="IPR036365">
    <property type="entry name" value="PGBD-like_sf"/>
</dbReference>
<evidence type="ECO:0000256" key="14">
    <source>
        <dbReference type="ARBA" id="ARBA00048679"/>
    </source>
</evidence>
<dbReference type="PROSITE" id="PS50011">
    <property type="entry name" value="PROTEIN_KINASE_DOM"/>
    <property type="match status" value="2"/>
</dbReference>
<keyword evidence="20" id="KW-0396">Initiation factor</keyword>
<comment type="catalytic activity">
    <reaction evidence="14">
        <text>L-seryl-[protein] + ATP = O-phospho-L-seryl-[protein] + ADP + H(+)</text>
        <dbReference type="Rhea" id="RHEA:17989"/>
        <dbReference type="Rhea" id="RHEA-COMP:9863"/>
        <dbReference type="Rhea" id="RHEA-COMP:11604"/>
        <dbReference type="ChEBI" id="CHEBI:15378"/>
        <dbReference type="ChEBI" id="CHEBI:29999"/>
        <dbReference type="ChEBI" id="CHEBI:30616"/>
        <dbReference type="ChEBI" id="CHEBI:83421"/>
        <dbReference type="ChEBI" id="CHEBI:456216"/>
        <dbReference type="EC" id="2.7.11.1"/>
    </reaction>
</comment>
<dbReference type="CDD" id="cd23823">
    <property type="entry name" value="RWD_GCN2"/>
    <property type="match status" value="1"/>
</dbReference>
<keyword evidence="9" id="KW-0133">Cell shape</keyword>
<feature type="domain" description="Protein kinase" evidence="18">
    <location>
        <begin position="602"/>
        <end position="972"/>
    </location>
</feature>
<gene>
    <name evidence="20" type="primary">ifkA</name>
    <name evidence="20" type="ORF">PPL_10990</name>
</gene>